<keyword evidence="2" id="KW-1185">Reference proteome</keyword>
<protein>
    <submittedName>
        <fullName evidence="1">Uncharacterized protein</fullName>
    </submittedName>
</protein>
<dbReference type="Proteomes" id="UP001501126">
    <property type="component" value="Unassembled WGS sequence"/>
</dbReference>
<organism evidence="1 2">
    <name type="scientific">Wandonia haliotis</name>
    <dbReference type="NCBI Taxonomy" id="574963"/>
    <lineage>
        <taxon>Bacteria</taxon>
        <taxon>Pseudomonadati</taxon>
        <taxon>Bacteroidota</taxon>
        <taxon>Flavobacteriia</taxon>
        <taxon>Flavobacteriales</taxon>
        <taxon>Crocinitomicaceae</taxon>
        <taxon>Wandonia</taxon>
    </lineage>
</organism>
<dbReference type="EMBL" id="BAAAFH010000003">
    <property type="protein sequence ID" value="GAA0874357.1"/>
    <property type="molecule type" value="Genomic_DNA"/>
</dbReference>
<evidence type="ECO:0000313" key="1">
    <source>
        <dbReference type="EMBL" id="GAA0874357.1"/>
    </source>
</evidence>
<accession>A0ABP3Y0T6</accession>
<reference evidence="2" key="1">
    <citation type="journal article" date="2019" name="Int. J. Syst. Evol. Microbiol.">
        <title>The Global Catalogue of Microorganisms (GCM) 10K type strain sequencing project: providing services to taxonomists for standard genome sequencing and annotation.</title>
        <authorList>
            <consortium name="The Broad Institute Genomics Platform"/>
            <consortium name="The Broad Institute Genome Sequencing Center for Infectious Disease"/>
            <person name="Wu L."/>
            <person name="Ma J."/>
        </authorList>
    </citation>
    <scope>NUCLEOTIDE SEQUENCE [LARGE SCALE GENOMIC DNA]</scope>
    <source>
        <strain evidence="2">JCM 16083</strain>
    </source>
</reference>
<name>A0ABP3Y0T6_9FLAO</name>
<proteinExistence type="predicted"/>
<sequence length="112" mass="13443">MFGQCNNLPSELLNLSEKSLRLIDNAYHQDTIYFLIPKEMRADIEKEFCFFYYNKKVIAFAYMKSYFGSSVVEYWYEFSEINKSKGRVTARLNRQYHSRVKIQRDNDIGVIR</sequence>
<evidence type="ECO:0000313" key="2">
    <source>
        <dbReference type="Proteomes" id="UP001501126"/>
    </source>
</evidence>
<comment type="caution">
    <text evidence="1">The sequence shown here is derived from an EMBL/GenBank/DDBJ whole genome shotgun (WGS) entry which is preliminary data.</text>
</comment>
<gene>
    <name evidence="1" type="ORF">GCM10009118_07650</name>
</gene>